<dbReference type="EMBL" id="JAGINU010000001">
    <property type="protein sequence ID" value="MBP2364324.1"/>
    <property type="molecule type" value="Genomic_DNA"/>
</dbReference>
<protein>
    <recommendedName>
        <fullName evidence="1">SnoaL-like domain-containing protein</fullName>
    </recommendedName>
</protein>
<evidence type="ECO:0000313" key="2">
    <source>
        <dbReference type="EMBL" id="MBP2364324.1"/>
    </source>
</evidence>
<gene>
    <name evidence="2" type="ORF">JOF36_000020</name>
</gene>
<dbReference type="Pfam" id="PF13577">
    <property type="entry name" value="SnoaL_4"/>
    <property type="match status" value="1"/>
</dbReference>
<accession>A0ABS4VK79</accession>
<keyword evidence="3" id="KW-1185">Reference proteome</keyword>
<organism evidence="2 3">
    <name type="scientific">Pseudonocardia parietis</name>
    <dbReference type="NCBI Taxonomy" id="570936"/>
    <lineage>
        <taxon>Bacteria</taxon>
        <taxon>Bacillati</taxon>
        <taxon>Actinomycetota</taxon>
        <taxon>Actinomycetes</taxon>
        <taxon>Pseudonocardiales</taxon>
        <taxon>Pseudonocardiaceae</taxon>
        <taxon>Pseudonocardia</taxon>
    </lineage>
</organism>
<sequence>MTLTDTELIELRDTVRYLKDRQEILDVIARQSRGNDRHDAELTSSCFWPDGADEHGQAVTSGAQWGETANVWHSAGYIAHNHNLTNHLCEVDGDTAHAETYVIGTMKPQAASGRARFTAGRYIDRLEKRDGEWRILFRRTIIEMDLEGDSPWPNGDLPLAFPKGVWEGADLAYTRPLEIDSPTPRWDGTTR</sequence>
<feature type="domain" description="SnoaL-like" evidence="1">
    <location>
        <begin position="17"/>
        <end position="139"/>
    </location>
</feature>
<dbReference type="RefSeq" id="WP_210024395.1">
    <property type="nucleotide sequence ID" value="NZ_JAGINU010000001.1"/>
</dbReference>
<reference evidence="2 3" key="1">
    <citation type="submission" date="2021-03" db="EMBL/GenBank/DDBJ databases">
        <title>Sequencing the genomes of 1000 actinobacteria strains.</title>
        <authorList>
            <person name="Klenk H.-P."/>
        </authorList>
    </citation>
    <scope>NUCLEOTIDE SEQUENCE [LARGE SCALE GENOMIC DNA]</scope>
    <source>
        <strain evidence="2 3">DSM 45256</strain>
    </source>
</reference>
<comment type="caution">
    <text evidence="2">The sequence shown here is derived from an EMBL/GenBank/DDBJ whole genome shotgun (WGS) entry which is preliminary data.</text>
</comment>
<dbReference type="Gene3D" id="3.10.450.50">
    <property type="match status" value="1"/>
</dbReference>
<dbReference type="Proteomes" id="UP001519295">
    <property type="component" value="Unassembled WGS sequence"/>
</dbReference>
<dbReference type="InterPro" id="IPR032710">
    <property type="entry name" value="NTF2-like_dom_sf"/>
</dbReference>
<evidence type="ECO:0000259" key="1">
    <source>
        <dbReference type="Pfam" id="PF13577"/>
    </source>
</evidence>
<name>A0ABS4VK79_9PSEU</name>
<dbReference type="SUPFAM" id="SSF54427">
    <property type="entry name" value="NTF2-like"/>
    <property type="match status" value="1"/>
</dbReference>
<proteinExistence type="predicted"/>
<evidence type="ECO:0000313" key="3">
    <source>
        <dbReference type="Proteomes" id="UP001519295"/>
    </source>
</evidence>
<dbReference type="InterPro" id="IPR037401">
    <property type="entry name" value="SnoaL-like"/>
</dbReference>